<protein>
    <submittedName>
        <fullName evidence="1">Uncharacterized protein</fullName>
    </submittedName>
</protein>
<evidence type="ECO:0000313" key="2">
    <source>
        <dbReference type="Proteomes" id="UP001234297"/>
    </source>
</evidence>
<sequence>MEIEHIRDAAECGASATEPSQQKQQMTNDTENSGVKRSSPLSQNSPRTDEASLTNLHSTASTHDGRKRPAKADSETVSNWNGTPVLSYPDSMTAQSRRHPFLLD</sequence>
<evidence type="ECO:0000313" key="1">
    <source>
        <dbReference type="EMBL" id="KAJ8635670.1"/>
    </source>
</evidence>
<comment type="caution">
    <text evidence="1">The sequence shown here is derived from an EMBL/GenBank/DDBJ whole genome shotgun (WGS) entry which is preliminary data.</text>
</comment>
<proteinExistence type="predicted"/>
<name>A0ACC2LQE5_PERAE</name>
<reference evidence="1 2" key="1">
    <citation type="journal article" date="2022" name="Hortic Res">
        <title>A haplotype resolved chromosomal level avocado genome allows analysis of novel avocado genes.</title>
        <authorList>
            <person name="Nath O."/>
            <person name="Fletcher S.J."/>
            <person name="Hayward A."/>
            <person name="Shaw L.M."/>
            <person name="Masouleh A.K."/>
            <person name="Furtado A."/>
            <person name="Henry R.J."/>
            <person name="Mitter N."/>
        </authorList>
    </citation>
    <scope>NUCLEOTIDE SEQUENCE [LARGE SCALE GENOMIC DNA]</scope>
    <source>
        <strain evidence="2">cv. Hass</strain>
    </source>
</reference>
<accession>A0ACC2LQE5</accession>
<keyword evidence="2" id="KW-1185">Reference proteome</keyword>
<dbReference type="Proteomes" id="UP001234297">
    <property type="component" value="Chromosome 3"/>
</dbReference>
<dbReference type="EMBL" id="CM056811">
    <property type="protein sequence ID" value="KAJ8635670.1"/>
    <property type="molecule type" value="Genomic_DNA"/>
</dbReference>
<organism evidence="1 2">
    <name type="scientific">Persea americana</name>
    <name type="common">Avocado</name>
    <dbReference type="NCBI Taxonomy" id="3435"/>
    <lineage>
        <taxon>Eukaryota</taxon>
        <taxon>Viridiplantae</taxon>
        <taxon>Streptophyta</taxon>
        <taxon>Embryophyta</taxon>
        <taxon>Tracheophyta</taxon>
        <taxon>Spermatophyta</taxon>
        <taxon>Magnoliopsida</taxon>
        <taxon>Magnoliidae</taxon>
        <taxon>Laurales</taxon>
        <taxon>Lauraceae</taxon>
        <taxon>Persea</taxon>
    </lineage>
</organism>
<gene>
    <name evidence="1" type="ORF">MRB53_009937</name>
</gene>